<reference evidence="2" key="1">
    <citation type="submission" date="2020-10" db="EMBL/GenBank/DDBJ databases">
        <title>Ca. Dormibacterota MAGs.</title>
        <authorList>
            <person name="Montgomery K."/>
        </authorList>
    </citation>
    <scope>NUCLEOTIDE SEQUENCE [LARGE SCALE GENOMIC DNA]</scope>
    <source>
        <strain evidence="2">SC8812_S17_10</strain>
    </source>
</reference>
<feature type="chain" id="PRO_5037635532" evidence="1">
    <location>
        <begin position="30"/>
        <end position="178"/>
    </location>
</feature>
<protein>
    <submittedName>
        <fullName evidence="2">Uncharacterized protein</fullName>
    </submittedName>
</protein>
<proteinExistence type="predicted"/>
<dbReference type="PROSITE" id="PS51257">
    <property type="entry name" value="PROKAR_LIPOPROTEIN"/>
    <property type="match status" value="1"/>
</dbReference>
<dbReference type="Proteomes" id="UP000612893">
    <property type="component" value="Unassembled WGS sequence"/>
</dbReference>
<keyword evidence="3" id="KW-1185">Reference proteome</keyword>
<dbReference type="AlphaFoldDB" id="A0A934NC94"/>
<evidence type="ECO:0000313" key="3">
    <source>
        <dbReference type="Proteomes" id="UP000612893"/>
    </source>
</evidence>
<feature type="signal peptide" evidence="1">
    <location>
        <begin position="1"/>
        <end position="29"/>
    </location>
</feature>
<organism evidence="2 3">
    <name type="scientific">Candidatus Nephthysia bennettiae</name>
    <dbReference type="NCBI Taxonomy" id="3127016"/>
    <lineage>
        <taxon>Bacteria</taxon>
        <taxon>Bacillati</taxon>
        <taxon>Candidatus Dormiibacterota</taxon>
        <taxon>Candidatus Dormibacteria</taxon>
        <taxon>Candidatus Dormibacterales</taxon>
        <taxon>Candidatus Dormibacteraceae</taxon>
        <taxon>Candidatus Nephthysia</taxon>
    </lineage>
</organism>
<dbReference type="EMBL" id="JAEKNR010000039">
    <property type="protein sequence ID" value="MBJ7597127.1"/>
    <property type="molecule type" value="Genomic_DNA"/>
</dbReference>
<sequence length="178" mass="18934">MIKSKKRAAITVVLWLLALLLLCACRIGAAPTASTPKPSPSPSPSPSCPTDKSPFVLVQGCTILRNRDSIDLDRGRVDSSSPDFAVNNGTVTLTPPAMSMYLGPTKFDALTADRLQRAHLSGSNIGYDMFLLEDKGVFALRTGQGHPSKVLLQHIDQVASAMDIAFVTYRSASDASSG</sequence>
<evidence type="ECO:0000256" key="1">
    <source>
        <dbReference type="SAM" id="SignalP"/>
    </source>
</evidence>
<comment type="caution">
    <text evidence="2">The sequence shown here is derived from an EMBL/GenBank/DDBJ whole genome shotgun (WGS) entry which is preliminary data.</text>
</comment>
<keyword evidence="1" id="KW-0732">Signal</keyword>
<gene>
    <name evidence="2" type="ORF">JF922_03445</name>
</gene>
<name>A0A934NC94_9BACT</name>
<dbReference type="RefSeq" id="WP_338199119.1">
    <property type="nucleotide sequence ID" value="NZ_JAEKNR010000039.1"/>
</dbReference>
<accession>A0A934NC94</accession>
<evidence type="ECO:0000313" key="2">
    <source>
        <dbReference type="EMBL" id="MBJ7597127.1"/>
    </source>
</evidence>